<dbReference type="PANTHER" id="PTHR38109">
    <property type="entry name" value="PROTEIN YCGL"/>
    <property type="match status" value="1"/>
</dbReference>
<dbReference type="InterPro" id="IPR027354">
    <property type="entry name" value="YcgL_dom"/>
</dbReference>
<organism evidence="2">
    <name type="scientific">marine sediment metagenome</name>
    <dbReference type="NCBI Taxonomy" id="412755"/>
    <lineage>
        <taxon>unclassified sequences</taxon>
        <taxon>metagenomes</taxon>
        <taxon>ecological metagenomes</taxon>
    </lineage>
</organism>
<protein>
    <recommendedName>
        <fullName evidence="1">YcgL domain-containing protein</fullName>
    </recommendedName>
</protein>
<dbReference type="Gene3D" id="3.10.510.20">
    <property type="entry name" value="YcgL domain"/>
    <property type="match status" value="1"/>
</dbReference>
<dbReference type="InterPro" id="IPR038068">
    <property type="entry name" value="YcgL-like_sf"/>
</dbReference>
<dbReference type="EMBL" id="BART01029708">
    <property type="protein sequence ID" value="GAH09914.1"/>
    <property type="molecule type" value="Genomic_DNA"/>
</dbReference>
<proteinExistence type="inferred from homology"/>
<dbReference type="Pfam" id="PF05166">
    <property type="entry name" value="YcgL"/>
    <property type="match status" value="1"/>
</dbReference>
<evidence type="ECO:0000259" key="1">
    <source>
        <dbReference type="PROSITE" id="PS51648"/>
    </source>
</evidence>
<sequence length="89" mass="10328">MKSCKVFRSDKKAETYLYLADGVEFNDLPTELQERFGEPAFVLRLELSADHRLARVDVTKVLESLAEYGFYLQLPPKLPVEEEITRHLL</sequence>
<dbReference type="PANTHER" id="PTHR38109:SF1">
    <property type="entry name" value="PROTEIN YCGL"/>
    <property type="match status" value="1"/>
</dbReference>
<evidence type="ECO:0000313" key="2">
    <source>
        <dbReference type="EMBL" id="GAH09914.1"/>
    </source>
</evidence>
<dbReference type="HAMAP" id="MF_01866">
    <property type="entry name" value="UPF0745"/>
    <property type="match status" value="1"/>
</dbReference>
<dbReference type="SUPFAM" id="SSF160191">
    <property type="entry name" value="YcgL-like"/>
    <property type="match status" value="1"/>
</dbReference>
<accession>X1DYA9</accession>
<gene>
    <name evidence="2" type="ORF">S01H4_52071</name>
</gene>
<dbReference type="AlphaFoldDB" id="X1DYA9"/>
<dbReference type="PROSITE" id="PS51648">
    <property type="entry name" value="YCGL"/>
    <property type="match status" value="1"/>
</dbReference>
<reference evidence="2" key="1">
    <citation type="journal article" date="2014" name="Front. Microbiol.">
        <title>High frequency of phylogenetically diverse reductive dehalogenase-homologous genes in deep subseafloor sedimentary metagenomes.</title>
        <authorList>
            <person name="Kawai M."/>
            <person name="Futagami T."/>
            <person name="Toyoda A."/>
            <person name="Takaki Y."/>
            <person name="Nishi S."/>
            <person name="Hori S."/>
            <person name="Arai W."/>
            <person name="Tsubouchi T."/>
            <person name="Morono Y."/>
            <person name="Uchiyama I."/>
            <person name="Ito T."/>
            <person name="Fujiyama A."/>
            <person name="Inagaki F."/>
            <person name="Takami H."/>
        </authorList>
    </citation>
    <scope>NUCLEOTIDE SEQUENCE</scope>
    <source>
        <strain evidence="2">Expedition CK06-06</strain>
    </source>
</reference>
<feature type="domain" description="YcgL" evidence="1">
    <location>
        <begin position="2"/>
        <end position="88"/>
    </location>
</feature>
<name>X1DYA9_9ZZZZ</name>
<comment type="caution">
    <text evidence="2">The sequence shown here is derived from an EMBL/GenBank/DDBJ whole genome shotgun (WGS) entry which is preliminary data.</text>
</comment>